<dbReference type="EMBL" id="LXQA010022514">
    <property type="protein sequence ID" value="MCH92359.1"/>
    <property type="molecule type" value="Genomic_DNA"/>
</dbReference>
<accession>A0A392MZL4</accession>
<name>A0A392MZL4_9FABA</name>
<protein>
    <submittedName>
        <fullName evidence="2">Uncharacterized protein</fullName>
    </submittedName>
</protein>
<sequence>MTERHRLSTRPAERPARDGKFMPRGRKPNNGPFPRYVRNTTPDTRIGNPNLSSSASTVVLIKR</sequence>
<feature type="region of interest" description="Disordered" evidence="1">
    <location>
        <begin position="1"/>
        <end position="63"/>
    </location>
</feature>
<reference evidence="2 3" key="1">
    <citation type="journal article" date="2018" name="Front. Plant Sci.">
        <title>Red Clover (Trifolium pratense) and Zigzag Clover (T. medium) - A Picture of Genomic Similarities and Differences.</title>
        <authorList>
            <person name="Dluhosova J."/>
            <person name="Istvanek J."/>
            <person name="Nedelnik J."/>
            <person name="Repkova J."/>
        </authorList>
    </citation>
    <scope>NUCLEOTIDE SEQUENCE [LARGE SCALE GENOMIC DNA]</scope>
    <source>
        <strain evidence="3">cv. 10/8</strain>
        <tissue evidence="2">Leaf</tissue>
    </source>
</reference>
<organism evidence="2 3">
    <name type="scientific">Trifolium medium</name>
    <dbReference type="NCBI Taxonomy" id="97028"/>
    <lineage>
        <taxon>Eukaryota</taxon>
        <taxon>Viridiplantae</taxon>
        <taxon>Streptophyta</taxon>
        <taxon>Embryophyta</taxon>
        <taxon>Tracheophyta</taxon>
        <taxon>Spermatophyta</taxon>
        <taxon>Magnoliopsida</taxon>
        <taxon>eudicotyledons</taxon>
        <taxon>Gunneridae</taxon>
        <taxon>Pentapetalae</taxon>
        <taxon>rosids</taxon>
        <taxon>fabids</taxon>
        <taxon>Fabales</taxon>
        <taxon>Fabaceae</taxon>
        <taxon>Papilionoideae</taxon>
        <taxon>50 kb inversion clade</taxon>
        <taxon>NPAAA clade</taxon>
        <taxon>Hologalegina</taxon>
        <taxon>IRL clade</taxon>
        <taxon>Trifolieae</taxon>
        <taxon>Trifolium</taxon>
    </lineage>
</organism>
<evidence type="ECO:0000313" key="2">
    <source>
        <dbReference type="EMBL" id="MCH92359.1"/>
    </source>
</evidence>
<evidence type="ECO:0000256" key="1">
    <source>
        <dbReference type="SAM" id="MobiDB-lite"/>
    </source>
</evidence>
<comment type="caution">
    <text evidence="2">The sequence shown here is derived from an EMBL/GenBank/DDBJ whole genome shotgun (WGS) entry which is preliminary data.</text>
</comment>
<dbReference type="Proteomes" id="UP000265520">
    <property type="component" value="Unassembled WGS sequence"/>
</dbReference>
<dbReference type="AlphaFoldDB" id="A0A392MZL4"/>
<keyword evidence="3" id="KW-1185">Reference proteome</keyword>
<feature type="compositionally biased region" description="Polar residues" evidence="1">
    <location>
        <begin position="38"/>
        <end position="57"/>
    </location>
</feature>
<feature type="compositionally biased region" description="Basic and acidic residues" evidence="1">
    <location>
        <begin position="1"/>
        <end position="21"/>
    </location>
</feature>
<proteinExistence type="predicted"/>
<evidence type="ECO:0000313" key="3">
    <source>
        <dbReference type="Proteomes" id="UP000265520"/>
    </source>
</evidence>